<accession>A0A4V5UV41</accession>
<evidence type="ECO:0000256" key="1">
    <source>
        <dbReference type="ARBA" id="ARBA00022729"/>
    </source>
</evidence>
<protein>
    <submittedName>
        <fullName evidence="4">Phospholipase</fullName>
    </submittedName>
</protein>
<dbReference type="SUPFAM" id="SSF53474">
    <property type="entry name" value="alpha/beta-Hydrolases"/>
    <property type="match status" value="1"/>
</dbReference>
<sequence>MKQLFIVLHLLLLVVAASAQMDDTTGFFQYEKKLFIQGNDTLRYRILYPLHYNGNKSVPLIVFLHGSGERGSDNEKQLFHGGALFLKDSIRNRNPAIVIFPQCPDDSAWNRFNRNTPRGDSFYLSLNQSPDLSTPERLVKLLIDSLSQHRIADKKRLYIGGLSLGGFGTYDLLTKYPDYFAAAFPICGMTNVPLYAQRAYKVPLWIFHGAKDDVVNPGPDRLLYKTLQTTKGAHVQYTEYPDAGHNSWDNAFAEPNLLPWLLAQKK</sequence>
<feature type="domain" description="Phospholipase/carboxylesterase/thioesterase" evidence="3">
    <location>
        <begin position="56"/>
        <end position="252"/>
    </location>
</feature>
<evidence type="ECO:0000259" key="3">
    <source>
        <dbReference type="Pfam" id="PF02230"/>
    </source>
</evidence>
<dbReference type="InterPro" id="IPR003140">
    <property type="entry name" value="PLipase/COase/thioEstase"/>
</dbReference>
<dbReference type="PANTHER" id="PTHR43037:SF1">
    <property type="entry name" value="BLL1128 PROTEIN"/>
    <property type="match status" value="1"/>
</dbReference>
<comment type="caution">
    <text evidence="4">The sequence shown here is derived from an EMBL/GenBank/DDBJ whole genome shotgun (WGS) entry which is preliminary data.</text>
</comment>
<dbReference type="Gene3D" id="3.40.50.1820">
    <property type="entry name" value="alpha/beta hydrolase"/>
    <property type="match status" value="1"/>
</dbReference>
<keyword evidence="1 2" id="KW-0732">Signal</keyword>
<reference evidence="4 5" key="1">
    <citation type="submission" date="2019-05" db="EMBL/GenBank/DDBJ databases">
        <title>Panacibacter sp. strain 17mud1-8 Genome sequencing and assembly.</title>
        <authorList>
            <person name="Chhetri G."/>
        </authorList>
    </citation>
    <scope>NUCLEOTIDE SEQUENCE [LARGE SCALE GENOMIC DNA]</scope>
    <source>
        <strain evidence="4 5">17mud1-8</strain>
    </source>
</reference>
<keyword evidence="5" id="KW-1185">Reference proteome</keyword>
<evidence type="ECO:0000313" key="5">
    <source>
        <dbReference type="Proteomes" id="UP000305848"/>
    </source>
</evidence>
<dbReference type="GO" id="GO:0016787">
    <property type="term" value="F:hydrolase activity"/>
    <property type="evidence" value="ECO:0007669"/>
    <property type="project" value="InterPro"/>
</dbReference>
<dbReference type="EMBL" id="SZQL01000001">
    <property type="protein sequence ID" value="TKK71513.1"/>
    <property type="molecule type" value="Genomic_DNA"/>
</dbReference>
<feature type="chain" id="PRO_5020184302" evidence="2">
    <location>
        <begin position="20"/>
        <end position="266"/>
    </location>
</feature>
<dbReference type="Proteomes" id="UP000305848">
    <property type="component" value="Unassembled WGS sequence"/>
</dbReference>
<dbReference type="RefSeq" id="WP_137259753.1">
    <property type="nucleotide sequence ID" value="NZ_SZQL01000001.1"/>
</dbReference>
<evidence type="ECO:0000313" key="4">
    <source>
        <dbReference type="EMBL" id="TKK71513.1"/>
    </source>
</evidence>
<dbReference type="InterPro" id="IPR029058">
    <property type="entry name" value="AB_hydrolase_fold"/>
</dbReference>
<gene>
    <name evidence="4" type="ORF">FC093_00360</name>
</gene>
<name>A0A4V5UV41_9BACT</name>
<dbReference type="Pfam" id="PF02230">
    <property type="entry name" value="Abhydrolase_2"/>
    <property type="match status" value="1"/>
</dbReference>
<dbReference type="OrthoDB" id="9764953at2"/>
<dbReference type="InterPro" id="IPR050955">
    <property type="entry name" value="Plant_Biomass_Hydrol_Est"/>
</dbReference>
<proteinExistence type="predicted"/>
<feature type="signal peptide" evidence="2">
    <location>
        <begin position="1"/>
        <end position="19"/>
    </location>
</feature>
<dbReference type="PANTHER" id="PTHR43037">
    <property type="entry name" value="UNNAMED PRODUCT-RELATED"/>
    <property type="match status" value="1"/>
</dbReference>
<evidence type="ECO:0000256" key="2">
    <source>
        <dbReference type="SAM" id="SignalP"/>
    </source>
</evidence>
<organism evidence="4 5">
    <name type="scientific">Ilyomonas limi</name>
    <dbReference type="NCBI Taxonomy" id="2575867"/>
    <lineage>
        <taxon>Bacteria</taxon>
        <taxon>Pseudomonadati</taxon>
        <taxon>Bacteroidota</taxon>
        <taxon>Chitinophagia</taxon>
        <taxon>Chitinophagales</taxon>
        <taxon>Chitinophagaceae</taxon>
        <taxon>Ilyomonas</taxon>
    </lineage>
</organism>
<dbReference type="AlphaFoldDB" id="A0A4V5UV41"/>